<evidence type="ECO:0000313" key="5">
    <source>
        <dbReference type="Proteomes" id="UP000184474"/>
    </source>
</evidence>
<dbReference type="SUPFAM" id="SSF46689">
    <property type="entry name" value="Homeodomain-like"/>
    <property type="match status" value="1"/>
</dbReference>
<feature type="DNA-binding region" description="H-T-H motif" evidence="2">
    <location>
        <begin position="25"/>
        <end position="44"/>
    </location>
</feature>
<dbReference type="RefSeq" id="WP_073125304.1">
    <property type="nucleotide sequence ID" value="NZ_FRAA01000011.1"/>
</dbReference>
<dbReference type="AlphaFoldDB" id="A0A1M6WA15"/>
<protein>
    <submittedName>
        <fullName evidence="4">Transcriptional regulator, TetR family</fullName>
    </submittedName>
</protein>
<keyword evidence="5" id="KW-1185">Reference proteome</keyword>
<accession>A0A1M6WA15</accession>
<keyword evidence="1 2" id="KW-0238">DNA-binding</keyword>
<evidence type="ECO:0000256" key="1">
    <source>
        <dbReference type="ARBA" id="ARBA00023125"/>
    </source>
</evidence>
<proteinExistence type="predicted"/>
<evidence type="ECO:0000313" key="4">
    <source>
        <dbReference type="EMBL" id="SHK90356.1"/>
    </source>
</evidence>
<dbReference type="PANTHER" id="PTHR43479">
    <property type="entry name" value="ACREF/ENVCD OPERON REPRESSOR-RELATED"/>
    <property type="match status" value="1"/>
</dbReference>
<dbReference type="InterPro" id="IPR050624">
    <property type="entry name" value="HTH-type_Tx_Regulator"/>
</dbReference>
<dbReference type="InterPro" id="IPR025722">
    <property type="entry name" value="TetR"/>
</dbReference>
<dbReference type="PANTHER" id="PTHR43479:SF11">
    <property type="entry name" value="ACREF_ENVCD OPERON REPRESSOR-RELATED"/>
    <property type="match status" value="1"/>
</dbReference>
<evidence type="ECO:0000259" key="3">
    <source>
        <dbReference type="PROSITE" id="PS50977"/>
    </source>
</evidence>
<dbReference type="Proteomes" id="UP000184474">
    <property type="component" value="Unassembled WGS sequence"/>
</dbReference>
<dbReference type="PROSITE" id="PS50977">
    <property type="entry name" value="HTH_TETR_2"/>
    <property type="match status" value="1"/>
</dbReference>
<dbReference type="STRING" id="156994.SAMN04488028_1119"/>
<dbReference type="PRINTS" id="PR00455">
    <property type="entry name" value="HTHTETR"/>
</dbReference>
<evidence type="ECO:0000256" key="2">
    <source>
        <dbReference type="PROSITE-ProRule" id="PRU00335"/>
    </source>
</evidence>
<dbReference type="Gene3D" id="1.10.357.10">
    <property type="entry name" value="Tetracycline Repressor, domain 2"/>
    <property type="match status" value="1"/>
</dbReference>
<gene>
    <name evidence="4" type="ORF">SAMN04488028_1119</name>
</gene>
<sequence>MINTKERILDTALDMFNELGMSQVSQRMITESMKISPGNLTYHFKKKDDIVVALYMRLVDRFSELFDQVGVGEASLQKMFLLSEVMYDVIYSYRFFFVDFVQLMRFEKIERHYRELLLIRKEQFSIAVEALCLEGVLRKEQLSQEYDMLFDRLRLVTDFFLLTLPHRVDDSLLKQDFLRQIKYTIYPYLSQRGRDEFQKWI</sequence>
<feature type="domain" description="HTH tetR-type" evidence="3">
    <location>
        <begin position="2"/>
        <end position="62"/>
    </location>
</feature>
<dbReference type="InterPro" id="IPR001647">
    <property type="entry name" value="HTH_TetR"/>
</dbReference>
<dbReference type="InterPro" id="IPR009057">
    <property type="entry name" value="Homeodomain-like_sf"/>
</dbReference>
<dbReference type="EMBL" id="FRAA01000011">
    <property type="protein sequence ID" value="SHK90356.1"/>
    <property type="molecule type" value="Genomic_DNA"/>
</dbReference>
<name>A0A1M6WA15_REIAG</name>
<dbReference type="Pfam" id="PF00440">
    <property type="entry name" value="TetR_N"/>
    <property type="match status" value="1"/>
</dbReference>
<reference evidence="5" key="1">
    <citation type="submission" date="2016-11" db="EMBL/GenBank/DDBJ databases">
        <authorList>
            <person name="Varghese N."/>
            <person name="Submissions S."/>
        </authorList>
    </citation>
    <scope>NUCLEOTIDE SEQUENCE [LARGE SCALE GENOMIC DNA]</scope>
    <source>
        <strain evidence="5">DSM 26134</strain>
    </source>
</reference>
<dbReference type="GO" id="GO:0003677">
    <property type="term" value="F:DNA binding"/>
    <property type="evidence" value="ECO:0007669"/>
    <property type="project" value="UniProtKB-UniRule"/>
</dbReference>
<organism evidence="4 5">
    <name type="scientific">Reichenbachiella agariperforans</name>
    <dbReference type="NCBI Taxonomy" id="156994"/>
    <lineage>
        <taxon>Bacteria</taxon>
        <taxon>Pseudomonadati</taxon>
        <taxon>Bacteroidota</taxon>
        <taxon>Cytophagia</taxon>
        <taxon>Cytophagales</taxon>
        <taxon>Reichenbachiellaceae</taxon>
        <taxon>Reichenbachiella</taxon>
    </lineage>
</organism>
<dbReference type="Pfam" id="PF13972">
    <property type="entry name" value="TetR"/>
    <property type="match status" value="1"/>
</dbReference>